<dbReference type="Pfam" id="PF06912">
    <property type="entry name" value="DUF1275"/>
    <property type="match status" value="1"/>
</dbReference>
<keyword evidence="1" id="KW-0472">Membrane</keyword>
<feature type="transmembrane region" description="Helical" evidence="1">
    <location>
        <begin position="127"/>
        <end position="147"/>
    </location>
</feature>
<protein>
    <submittedName>
        <fullName evidence="2">Membrane protein</fullName>
    </submittedName>
</protein>
<evidence type="ECO:0000313" key="2">
    <source>
        <dbReference type="EMBL" id="KIF83209.1"/>
    </source>
</evidence>
<evidence type="ECO:0000256" key="1">
    <source>
        <dbReference type="SAM" id="Phobius"/>
    </source>
</evidence>
<feature type="transmembrane region" description="Helical" evidence="1">
    <location>
        <begin position="100"/>
        <end position="121"/>
    </location>
</feature>
<dbReference type="PANTHER" id="PTHR37314:SF4">
    <property type="entry name" value="UPF0700 TRANSMEMBRANE PROTEIN YOAK"/>
    <property type="match status" value="1"/>
</dbReference>
<feature type="transmembrane region" description="Helical" evidence="1">
    <location>
        <begin position="64"/>
        <end position="88"/>
    </location>
</feature>
<dbReference type="AlphaFoldDB" id="A0A0C2BT35"/>
<organism evidence="2 3">
    <name type="scientific">Noviherbaspirillum autotrophicum</name>
    <dbReference type="NCBI Taxonomy" id="709839"/>
    <lineage>
        <taxon>Bacteria</taxon>
        <taxon>Pseudomonadati</taxon>
        <taxon>Pseudomonadota</taxon>
        <taxon>Betaproteobacteria</taxon>
        <taxon>Burkholderiales</taxon>
        <taxon>Oxalobacteraceae</taxon>
        <taxon>Noviherbaspirillum</taxon>
    </lineage>
</organism>
<feature type="transmembrane region" description="Helical" evidence="1">
    <location>
        <begin position="222"/>
        <end position="241"/>
    </location>
</feature>
<feature type="transmembrane region" description="Helical" evidence="1">
    <location>
        <begin position="198"/>
        <end position="216"/>
    </location>
</feature>
<evidence type="ECO:0000313" key="3">
    <source>
        <dbReference type="Proteomes" id="UP000031572"/>
    </source>
</evidence>
<dbReference type="OrthoDB" id="270162at2"/>
<feature type="transmembrane region" description="Helical" evidence="1">
    <location>
        <begin position="21"/>
        <end position="44"/>
    </location>
</feature>
<dbReference type="STRING" id="709839.TSA66_24035"/>
<proteinExistence type="predicted"/>
<dbReference type="RefSeq" id="WP_040041835.1">
    <property type="nucleotide sequence ID" value="NZ_JWJG01000028.1"/>
</dbReference>
<dbReference type="PANTHER" id="PTHR37314">
    <property type="entry name" value="SLR0142 PROTEIN"/>
    <property type="match status" value="1"/>
</dbReference>
<gene>
    <name evidence="2" type="ORF">TSA66_24035</name>
</gene>
<sequence>MPISYLASLTSADRTARANMHLGASLAFNAGALNAGGFLAIGQYTSHMSGMVSLAADNLILGDFPLVATAFLSILSFVCGAASSAIMINYSKRNSDRNPYTPPLLLEAVLLLIFGLMGANLRKHELIDMSLTAVLLCYVMGLQNALVTKISNAEIRTTHVTGMVTDIGIELGKLFYWNRESADSRDLFVAANRRKLKVHLLLVASFFGGGVLGAFGFKYVGFSATIPLAIGMVVLSSAPMFKPDR</sequence>
<name>A0A0C2BT35_9BURK</name>
<comment type="caution">
    <text evidence="2">The sequence shown here is derived from an EMBL/GenBank/DDBJ whole genome shotgun (WGS) entry which is preliminary data.</text>
</comment>
<keyword evidence="1" id="KW-1133">Transmembrane helix</keyword>
<keyword evidence="1" id="KW-0812">Transmembrane</keyword>
<keyword evidence="3" id="KW-1185">Reference proteome</keyword>
<reference evidence="2 3" key="1">
    <citation type="submission" date="2014-12" db="EMBL/GenBank/DDBJ databases">
        <title>Denitrispirillum autotrophicum gen. nov., sp. nov., Denitrifying, Facultatively Autotrophic Bacteria Isolated from Rice Paddy Soil.</title>
        <authorList>
            <person name="Ishii S."/>
            <person name="Ashida N."/>
            <person name="Ohno H."/>
            <person name="Otsuka S."/>
            <person name="Yokota A."/>
            <person name="Senoo K."/>
        </authorList>
    </citation>
    <scope>NUCLEOTIDE SEQUENCE [LARGE SCALE GENOMIC DNA]</scope>
    <source>
        <strain evidence="2 3">TSA66</strain>
    </source>
</reference>
<accession>A0A0C2BT35</accession>
<dbReference type="EMBL" id="JWJG01000028">
    <property type="protein sequence ID" value="KIF83209.1"/>
    <property type="molecule type" value="Genomic_DNA"/>
</dbReference>
<dbReference type="InterPro" id="IPR010699">
    <property type="entry name" value="DUF1275"/>
</dbReference>
<dbReference type="Proteomes" id="UP000031572">
    <property type="component" value="Unassembled WGS sequence"/>
</dbReference>